<dbReference type="AlphaFoldDB" id="A0A9P9FB84"/>
<protein>
    <submittedName>
        <fullName evidence="2">Uncharacterized protein</fullName>
    </submittedName>
</protein>
<comment type="caution">
    <text evidence="2">The sequence shown here is derived from an EMBL/GenBank/DDBJ whole genome shotgun (WGS) entry which is preliminary data.</text>
</comment>
<keyword evidence="3" id="KW-1185">Reference proteome</keyword>
<gene>
    <name evidence="2" type="ORF">B0J13DRAFT_168661</name>
</gene>
<dbReference type="Proteomes" id="UP000717696">
    <property type="component" value="Unassembled WGS sequence"/>
</dbReference>
<dbReference type="EMBL" id="JAGMUU010000003">
    <property type="protein sequence ID" value="KAH7157362.1"/>
    <property type="molecule type" value="Genomic_DNA"/>
</dbReference>
<feature type="region of interest" description="Disordered" evidence="1">
    <location>
        <begin position="1"/>
        <end position="24"/>
    </location>
</feature>
<accession>A0A9P9FB84</accession>
<evidence type="ECO:0000256" key="1">
    <source>
        <dbReference type="SAM" id="MobiDB-lite"/>
    </source>
</evidence>
<name>A0A9P9FB84_9HYPO</name>
<organism evidence="2 3">
    <name type="scientific">Dactylonectria estremocensis</name>
    <dbReference type="NCBI Taxonomy" id="1079267"/>
    <lineage>
        <taxon>Eukaryota</taxon>
        <taxon>Fungi</taxon>
        <taxon>Dikarya</taxon>
        <taxon>Ascomycota</taxon>
        <taxon>Pezizomycotina</taxon>
        <taxon>Sordariomycetes</taxon>
        <taxon>Hypocreomycetidae</taxon>
        <taxon>Hypocreales</taxon>
        <taxon>Nectriaceae</taxon>
        <taxon>Dactylonectria</taxon>
    </lineage>
</organism>
<proteinExistence type="predicted"/>
<evidence type="ECO:0000313" key="2">
    <source>
        <dbReference type="EMBL" id="KAH7157362.1"/>
    </source>
</evidence>
<evidence type="ECO:0000313" key="3">
    <source>
        <dbReference type="Proteomes" id="UP000717696"/>
    </source>
</evidence>
<sequence length="149" mass="16188">MIKRTDDGKMSFSTRLRPGPRGGTSVGAYAVSRLLLRAKNESRITVENVVKEPQKPTERLTNRGNVFLVARCACLAAAGSMSEIAPTSSEAIPPLSSSLLFRQDALIWRSYVGSPHSFKNSMRSSARKPMIRLPAKLTQMVGKRTGAPG</sequence>
<reference evidence="2" key="1">
    <citation type="journal article" date="2021" name="Nat. Commun.">
        <title>Genetic determinants of endophytism in the Arabidopsis root mycobiome.</title>
        <authorList>
            <person name="Mesny F."/>
            <person name="Miyauchi S."/>
            <person name="Thiergart T."/>
            <person name="Pickel B."/>
            <person name="Atanasova L."/>
            <person name="Karlsson M."/>
            <person name="Huettel B."/>
            <person name="Barry K.W."/>
            <person name="Haridas S."/>
            <person name="Chen C."/>
            <person name="Bauer D."/>
            <person name="Andreopoulos W."/>
            <person name="Pangilinan J."/>
            <person name="LaButti K."/>
            <person name="Riley R."/>
            <person name="Lipzen A."/>
            <person name="Clum A."/>
            <person name="Drula E."/>
            <person name="Henrissat B."/>
            <person name="Kohler A."/>
            <person name="Grigoriev I.V."/>
            <person name="Martin F.M."/>
            <person name="Hacquard S."/>
        </authorList>
    </citation>
    <scope>NUCLEOTIDE SEQUENCE</scope>
    <source>
        <strain evidence="2">MPI-CAGE-AT-0021</strain>
    </source>
</reference>